<keyword evidence="3" id="KW-1185">Reference proteome</keyword>
<reference evidence="3" key="1">
    <citation type="journal article" date="2017" name="Genome Biol.">
        <title>Comparative genomics reveals high biological diversity and specific adaptations in the industrially and medically important fungal genus Aspergillus.</title>
        <authorList>
            <person name="de Vries R.P."/>
            <person name="Riley R."/>
            <person name="Wiebenga A."/>
            <person name="Aguilar-Osorio G."/>
            <person name="Amillis S."/>
            <person name="Uchima C.A."/>
            <person name="Anderluh G."/>
            <person name="Asadollahi M."/>
            <person name="Askin M."/>
            <person name="Barry K."/>
            <person name="Battaglia E."/>
            <person name="Bayram O."/>
            <person name="Benocci T."/>
            <person name="Braus-Stromeyer S.A."/>
            <person name="Caldana C."/>
            <person name="Canovas D."/>
            <person name="Cerqueira G.C."/>
            <person name="Chen F."/>
            <person name="Chen W."/>
            <person name="Choi C."/>
            <person name="Clum A."/>
            <person name="Dos Santos R.A."/>
            <person name="Damasio A.R."/>
            <person name="Diallinas G."/>
            <person name="Emri T."/>
            <person name="Fekete E."/>
            <person name="Flipphi M."/>
            <person name="Freyberg S."/>
            <person name="Gallo A."/>
            <person name="Gournas C."/>
            <person name="Habgood R."/>
            <person name="Hainaut M."/>
            <person name="Harispe M.L."/>
            <person name="Henrissat B."/>
            <person name="Hilden K.S."/>
            <person name="Hope R."/>
            <person name="Hossain A."/>
            <person name="Karabika E."/>
            <person name="Karaffa L."/>
            <person name="Karanyi Z."/>
            <person name="Krasevec N."/>
            <person name="Kuo A."/>
            <person name="Kusch H."/>
            <person name="LaButti K."/>
            <person name="Lagendijk E.L."/>
            <person name="Lapidus A."/>
            <person name="Levasseur A."/>
            <person name="Lindquist E."/>
            <person name="Lipzen A."/>
            <person name="Logrieco A.F."/>
            <person name="MacCabe A."/>
            <person name="Maekelae M.R."/>
            <person name="Malavazi I."/>
            <person name="Melin P."/>
            <person name="Meyer V."/>
            <person name="Mielnichuk N."/>
            <person name="Miskei M."/>
            <person name="Molnar A.P."/>
            <person name="Mule G."/>
            <person name="Ngan C.Y."/>
            <person name="Orejas M."/>
            <person name="Orosz E."/>
            <person name="Ouedraogo J.P."/>
            <person name="Overkamp K.M."/>
            <person name="Park H.-S."/>
            <person name="Perrone G."/>
            <person name="Piumi F."/>
            <person name="Punt P.J."/>
            <person name="Ram A.F."/>
            <person name="Ramon A."/>
            <person name="Rauscher S."/>
            <person name="Record E."/>
            <person name="Riano-Pachon D.M."/>
            <person name="Robert V."/>
            <person name="Roehrig J."/>
            <person name="Ruller R."/>
            <person name="Salamov A."/>
            <person name="Salih N.S."/>
            <person name="Samson R.A."/>
            <person name="Sandor E."/>
            <person name="Sanguinetti M."/>
            <person name="Schuetze T."/>
            <person name="Sepcic K."/>
            <person name="Shelest E."/>
            <person name="Sherlock G."/>
            <person name="Sophianopoulou V."/>
            <person name="Squina F.M."/>
            <person name="Sun H."/>
            <person name="Susca A."/>
            <person name="Todd R.B."/>
            <person name="Tsang A."/>
            <person name="Unkles S.E."/>
            <person name="van de Wiele N."/>
            <person name="van Rossen-Uffink D."/>
            <person name="Oliveira J.V."/>
            <person name="Vesth T.C."/>
            <person name="Visser J."/>
            <person name="Yu J.-H."/>
            <person name="Zhou M."/>
            <person name="Andersen M.R."/>
            <person name="Archer D.B."/>
            <person name="Baker S.E."/>
            <person name="Benoit I."/>
            <person name="Brakhage A.A."/>
            <person name="Braus G.H."/>
            <person name="Fischer R."/>
            <person name="Frisvad J.C."/>
            <person name="Goldman G.H."/>
            <person name="Houbraken J."/>
            <person name="Oakley B."/>
            <person name="Pocsi I."/>
            <person name="Scazzocchio C."/>
            <person name="Seiboth B."/>
            <person name="vanKuyk P.A."/>
            <person name="Wortman J."/>
            <person name="Dyer P.S."/>
            <person name="Grigoriev I.V."/>
        </authorList>
    </citation>
    <scope>NUCLEOTIDE SEQUENCE [LARGE SCALE GENOMIC DNA]</scope>
    <source>
        <strain evidence="3">CBS 506.65</strain>
    </source>
</reference>
<dbReference type="RefSeq" id="XP_022577783.1">
    <property type="nucleotide sequence ID" value="XM_022724071.1"/>
</dbReference>
<gene>
    <name evidence="2" type="ORF">ASPZODRAFT_136487</name>
</gene>
<feature type="region of interest" description="Disordered" evidence="1">
    <location>
        <begin position="27"/>
        <end position="81"/>
    </location>
</feature>
<proteinExistence type="predicted"/>
<organism evidence="2 3">
    <name type="scientific">Penicilliopsis zonata CBS 506.65</name>
    <dbReference type="NCBI Taxonomy" id="1073090"/>
    <lineage>
        <taxon>Eukaryota</taxon>
        <taxon>Fungi</taxon>
        <taxon>Dikarya</taxon>
        <taxon>Ascomycota</taxon>
        <taxon>Pezizomycotina</taxon>
        <taxon>Eurotiomycetes</taxon>
        <taxon>Eurotiomycetidae</taxon>
        <taxon>Eurotiales</taxon>
        <taxon>Aspergillaceae</taxon>
        <taxon>Penicilliopsis</taxon>
    </lineage>
</organism>
<dbReference type="AlphaFoldDB" id="A0A1L9S7Y4"/>
<dbReference type="GeneID" id="34610536"/>
<feature type="compositionally biased region" description="Polar residues" evidence="1">
    <location>
        <begin position="67"/>
        <end position="77"/>
    </location>
</feature>
<evidence type="ECO:0000313" key="2">
    <source>
        <dbReference type="EMBL" id="OJJ43273.1"/>
    </source>
</evidence>
<evidence type="ECO:0000313" key="3">
    <source>
        <dbReference type="Proteomes" id="UP000184188"/>
    </source>
</evidence>
<protein>
    <submittedName>
        <fullName evidence="2">Uncharacterized protein</fullName>
    </submittedName>
</protein>
<accession>A0A1L9S7Y4</accession>
<sequence>MAGVQPQQRLGKRETWEGRCGERVRARLLGGEGGREGGEGGKRGEKREEGVGKKNEVEDEKRRGPRQGNSCNEQRSCSGCRGCEREAEKQGRWLSGVAAVERPPWKVSRGKVRQGGSGGWIDSCNGAGRTLVSLTPAYVIPHQKLDQISWTCKMG</sequence>
<feature type="compositionally biased region" description="Basic and acidic residues" evidence="1">
    <location>
        <begin position="33"/>
        <end position="62"/>
    </location>
</feature>
<dbReference type="Proteomes" id="UP000184188">
    <property type="component" value="Unassembled WGS sequence"/>
</dbReference>
<dbReference type="EMBL" id="KV878353">
    <property type="protein sequence ID" value="OJJ43273.1"/>
    <property type="molecule type" value="Genomic_DNA"/>
</dbReference>
<dbReference type="VEuPathDB" id="FungiDB:ASPZODRAFT_136487"/>
<evidence type="ECO:0000256" key="1">
    <source>
        <dbReference type="SAM" id="MobiDB-lite"/>
    </source>
</evidence>
<name>A0A1L9S7Y4_9EURO</name>